<reference evidence="1 2" key="1">
    <citation type="submission" date="2017-09" db="EMBL/GenBank/DDBJ databases">
        <authorList>
            <consortium name="International Durum Wheat Genome Sequencing Consortium (IDWGSC)"/>
            <person name="Milanesi L."/>
        </authorList>
    </citation>
    <scope>NUCLEOTIDE SEQUENCE [LARGE SCALE GENOMIC DNA]</scope>
    <source>
        <strain evidence="2">cv. Svevo</strain>
    </source>
</reference>
<organism evidence="1 2">
    <name type="scientific">Triticum turgidum subsp. durum</name>
    <name type="common">Durum wheat</name>
    <name type="synonym">Triticum durum</name>
    <dbReference type="NCBI Taxonomy" id="4567"/>
    <lineage>
        <taxon>Eukaryota</taxon>
        <taxon>Viridiplantae</taxon>
        <taxon>Streptophyta</taxon>
        <taxon>Embryophyta</taxon>
        <taxon>Tracheophyta</taxon>
        <taxon>Spermatophyta</taxon>
        <taxon>Magnoliopsida</taxon>
        <taxon>Liliopsida</taxon>
        <taxon>Poales</taxon>
        <taxon>Poaceae</taxon>
        <taxon>BOP clade</taxon>
        <taxon>Pooideae</taxon>
        <taxon>Triticodae</taxon>
        <taxon>Triticeae</taxon>
        <taxon>Triticinae</taxon>
        <taxon>Triticum</taxon>
    </lineage>
</organism>
<proteinExistence type="predicted"/>
<dbReference type="SUPFAM" id="SSF48371">
    <property type="entry name" value="ARM repeat"/>
    <property type="match status" value="1"/>
</dbReference>
<dbReference type="InterPro" id="IPR015943">
    <property type="entry name" value="WD40/YVTN_repeat-like_dom_sf"/>
</dbReference>
<dbReference type="AlphaFoldDB" id="A0A9R1BQ68"/>
<dbReference type="Gene3D" id="2.130.10.10">
    <property type="entry name" value="YVTN repeat-like/Quinoprotein amine dehydrogenase"/>
    <property type="match status" value="1"/>
</dbReference>
<dbReference type="Proteomes" id="UP000324705">
    <property type="component" value="Chromosome 7A"/>
</dbReference>
<gene>
    <name evidence="1" type="ORF">TRITD_7Av1G183570</name>
</gene>
<dbReference type="Gramene" id="TRITD7Av1G183570.15">
    <property type="protein sequence ID" value="TRITD7Av1G183570.15"/>
    <property type="gene ID" value="TRITD7Av1G183570"/>
</dbReference>
<protein>
    <recommendedName>
        <fullName evidence="3">Transducin/WD40 repeat-like superfamily protein</fullName>
    </recommendedName>
</protein>
<dbReference type="InterPro" id="IPR036322">
    <property type="entry name" value="WD40_repeat_dom_sf"/>
</dbReference>
<dbReference type="InterPro" id="IPR049916">
    <property type="entry name" value="WDR72-like"/>
</dbReference>
<dbReference type="PANTHER" id="PTHR44099">
    <property type="entry name" value="RABCONNECTIN-3B, ISOFORM A"/>
    <property type="match status" value="1"/>
</dbReference>
<evidence type="ECO:0000313" key="2">
    <source>
        <dbReference type="Proteomes" id="UP000324705"/>
    </source>
</evidence>
<dbReference type="GO" id="GO:0005737">
    <property type="term" value="C:cytoplasm"/>
    <property type="evidence" value="ECO:0007669"/>
    <property type="project" value="TreeGrafter"/>
</dbReference>
<dbReference type="PANTHER" id="PTHR44099:SF4">
    <property type="entry name" value="RABCONNECTIN-3B, ISOFORM A"/>
    <property type="match status" value="1"/>
</dbReference>
<accession>A0A9R1BQ68</accession>
<sequence length="483" mass="53267">MAARSLFHCSAPRSVPQPLRVQRNKIPDHLSLSDHMDKLIPEMQSASVSSYGQLKADGENLDRDDDDTSQISSWLESFENQEWLSWIGGTSQDAVASNIIVAAAFVVWYPSIVKVKLAKLVVNQLIKLVMSMNDHYSSTAAELLAEGMEGTWKACLGTDITHFLSDVLFQIECLSSAPSSNVIYKTAVAVTMREALVGTLLPSLAMADIMGFFGVIESQIWATSSDSPVHVVSLKTLIRVLRGSPKALAPYLDKAISYILHTMDPSNLIMRKACIISSMMALREIARVFPMVALNESMTRLAVGDAIGEIHSATIRVYDIESVTKIRILDACGPPGLPSFLKGPSDTTTILITALSFSPDGEGLVAFSENGLMIRWWSLGSAWWERLSRSLTPIQCTKLIYVPPWEGFSPNSARLSIISNILGHDKHQNSESGQLQSKTRELDEADNLKLLLHNLDLSYRLHWVGGKTIKLTRHDQDLGTFQL</sequence>
<keyword evidence="2" id="KW-1185">Reference proteome</keyword>
<dbReference type="EMBL" id="LT934123">
    <property type="protein sequence ID" value="VAI77043.1"/>
    <property type="molecule type" value="Genomic_DNA"/>
</dbReference>
<name>A0A9R1BQ68_TRITD</name>
<dbReference type="InterPro" id="IPR016024">
    <property type="entry name" value="ARM-type_fold"/>
</dbReference>
<evidence type="ECO:0000313" key="1">
    <source>
        <dbReference type="EMBL" id="VAI77043.1"/>
    </source>
</evidence>
<dbReference type="SUPFAM" id="SSF50978">
    <property type="entry name" value="WD40 repeat-like"/>
    <property type="match status" value="1"/>
</dbReference>
<evidence type="ECO:0008006" key="3">
    <source>
        <dbReference type="Google" id="ProtNLM"/>
    </source>
</evidence>